<keyword evidence="2" id="KW-1185">Reference proteome</keyword>
<name>A0A9Q1GYS1_HOLLE</name>
<protein>
    <submittedName>
        <fullName evidence="1">Uncharacterized protein</fullName>
    </submittedName>
</protein>
<organism evidence="1 2">
    <name type="scientific">Holothuria leucospilota</name>
    <name type="common">Black long sea cucumber</name>
    <name type="synonym">Mertensiothuria leucospilota</name>
    <dbReference type="NCBI Taxonomy" id="206669"/>
    <lineage>
        <taxon>Eukaryota</taxon>
        <taxon>Metazoa</taxon>
        <taxon>Echinodermata</taxon>
        <taxon>Eleutherozoa</taxon>
        <taxon>Echinozoa</taxon>
        <taxon>Holothuroidea</taxon>
        <taxon>Aspidochirotacea</taxon>
        <taxon>Aspidochirotida</taxon>
        <taxon>Holothuriidae</taxon>
        <taxon>Holothuria</taxon>
    </lineage>
</organism>
<accession>A0A9Q1GYS1</accession>
<reference evidence="1" key="1">
    <citation type="submission" date="2021-10" db="EMBL/GenBank/DDBJ databases">
        <title>Tropical sea cucumber genome reveals ecological adaptation and Cuvierian tubules defense mechanism.</title>
        <authorList>
            <person name="Chen T."/>
        </authorList>
    </citation>
    <scope>NUCLEOTIDE SEQUENCE</scope>
    <source>
        <strain evidence="1">Nanhai2018</strain>
        <tissue evidence="1">Muscle</tissue>
    </source>
</reference>
<dbReference type="EMBL" id="JAIZAY010000014">
    <property type="protein sequence ID" value="KAJ8029427.1"/>
    <property type="molecule type" value="Genomic_DNA"/>
</dbReference>
<comment type="caution">
    <text evidence="1">The sequence shown here is derived from an EMBL/GenBank/DDBJ whole genome shotgun (WGS) entry which is preliminary data.</text>
</comment>
<evidence type="ECO:0000313" key="2">
    <source>
        <dbReference type="Proteomes" id="UP001152320"/>
    </source>
</evidence>
<proteinExistence type="predicted"/>
<sequence>MTHSIREVRGWILGRVLVRWGRLNPSETTLRNDVKNNLRAVAILNVGNDCTSLSAVRACKCHWVSYYVR</sequence>
<gene>
    <name evidence="1" type="ORF">HOLleu_28810</name>
</gene>
<dbReference type="AlphaFoldDB" id="A0A9Q1GYS1"/>
<dbReference type="Proteomes" id="UP001152320">
    <property type="component" value="Chromosome 14"/>
</dbReference>
<evidence type="ECO:0000313" key="1">
    <source>
        <dbReference type="EMBL" id="KAJ8029427.1"/>
    </source>
</evidence>